<evidence type="ECO:0000313" key="2">
    <source>
        <dbReference type="Proteomes" id="UP000265515"/>
    </source>
</evidence>
<dbReference type="Gramene" id="GBG58881">
    <property type="protein sequence ID" value="GBG58881"/>
    <property type="gene ID" value="CBR_g280"/>
</dbReference>
<keyword evidence="2" id="KW-1185">Reference proteome</keyword>
<dbReference type="Proteomes" id="UP000265515">
    <property type="component" value="Unassembled WGS sequence"/>
</dbReference>
<name>A0A388JM83_CHABU</name>
<reference evidence="1 2" key="1">
    <citation type="journal article" date="2018" name="Cell">
        <title>The Chara Genome: Secondary Complexity and Implications for Plant Terrestrialization.</title>
        <authorList>
            <person name="Nishiyama T."/>
            <person name="Sakayama H."/>
            <person name="Vries J.D."/>
            <person name="Buschmann H."/>
            <person name="Saint-Marcoux D."/>
            <person name="Ullrich K.K."/>
            <person name="Haas F.B."/>
            <person name="Vanderstraeten L."/>
            <person name="Becker D."/>
            <person name="Lang D."/>
            <person name="Vosolsobe S."/>
            <person name="Rombauts S."/>
            <person name="Wilhelmsson P.K.I."/>
            <person name="Janitza P."/>
            <person name="Kern R."/>
            <person name="Heyl A."/>
            <person name="Rumpler F."/>
            <person name="Villalobos L.I.A.C."/>
            <person name="Clay J.M."/>
            <person name="Skokan R."/>
            <person name="Toyoda A."/>
            <person name="Suzuki Y."/>
            <person name="Kagoshima H."/>
            <person name="Schijlen E."/>
            <person name="Tajeshwar N."/>
            <person name="Catarino B."/>
            <person name="Hetherington A.J."/>
            <person name="Saltykova A."/>
            <person name="Bonnot C."/>
            <person name="Breuninger H."/>
            <person name="Symeonidi A."/>
            <person name="Radhakrishnan G.V."/>
            <person name="Van Nieuwerburgh F."/>
            <person name="Deforce D."/>
            <person name="Chang C."/>
            <person name="Karol K.G."/>
            <person name="Hedrich R."/>
            <person name="Ulvskov P."/>
            <person name="Glockner G."/>
            <person name="Delwiche C.F."/>
            <person name="Petrasek J."/>
            <person name="Van de Peer Y."/>
            <person name="Friml J."/>
            <person name="Beilby M."/>
            <person name="Dolan L."/>
            <person name="Kohara Y."/>
            <person name="Sugano S."/>
            <person name="Fujiyama A."/>
            <person name="Delaux P.-M."/>
            <person name="Quint M."/>
            <person name="TheiBen G."/>
            <person name="Hagemann M."/>
            <person name="Harholt J."/>
            <person name="Dunand C."/>
            <person name="Zachgo S."/>
            <person name="Langdale J."/>
            <person name="Maumus F."/>
            <person name="Straeten D.V.D."/>
            <person name="Gould S.B."/>
            <person name="Rensing S.A."/>
        </authorList>
    </citation>
    <scope>NUCLEOTIDE SEQUENCE [LARGE SCALE GENOMIC DNA]</scope>
    <source>
        <strain evidence="1 2">S276</strain>
    </source>
</reference>
<proteinExistence type="predicted"/>
<organism evidence="1 2">
    <name type="scientific">Chara braunii</name>
    <name type="common">Braun's stonewort</name>
    <dbReference type="NCBI Taxonomy" id="69332"/>
    <lineage>
        <taxon>Eukaryota</taxon>
        <taxon>Viridiplantae</taxon>
        <taxon>Streptophyta</taxon>
        <taxon>Charophyceae</taxon>
        <taxon>Charales</taxon>
        <taxon>Characeae</taxon>
        <taxon>Chara</taxon>
    </lineage>
</organism>
<gene>
    <name evidence="1" type="ORF">CBR_g280</name>
</gene>
<dbReference type="AlphaFoldDB" id="A0A388JM83"/>
<dbReference type="EMBL" id="BFEA01000001">
    <property type="protein sequence ID" value="GBG58881.1"/>
    <property type="molecule type" value="Genomic_DNA"/>
</dbReference>
<sequence>MRGGLRWVIGWRGEIPGRANAPVLGDAATRTVLVGPCYEVVICAVILPPAAERQGKLALSLSRLSRCGLSVLRPAAEQQQERADSTVVY</sequence>
<accession>A0A388JM83</accession>
<comment type="caution">
    <text evidence="1">The sequence shown here is derived from an EMBL/GenBank/DDBJ whole genome shotgun (WGS) entry which is preliminary data.</text>
</comment>
<protein>
    <submittedName>
        <fullName evidence="1">Uncharacterized protein</fullName>
    </submittedName>
</protein>
<evidence type="ECO:0000313" key="1">
    <source>
        <dbReference type="EMBL" id="GBG58881.1"/>
    </source>
</evidence>